<feature type="chain" id="PRO_5045170228" evidence="1">
    <location>
        <begin position="21"/>
        <end position="104"/>
    </location>
</feature>
<name>A0ABR7J3Q7_9FLAO</name>
<evidence type="ECO:0000256" key="1">
    <source>
        <dbReference type="SAM" id="SignalP"/>
    </source>
</evidence>
<sequence length="104" mass="11286">MKKLFFSAAIVVAFSLTSFAAENKLVKVPSYSTMSNSIIVNQLNYSDASAIIFDGTCTVYVTQYNSEGEVTGTRIHTLPATSQADCEKTANQIKTLYEIGALTM</sequence>
<organism evidence="2 3">
    <name type="scientific">Flavobacterium kayseriense</name>
    <dbReference type="NCBI Taxonomy" id="2764714"/>
    <lineage>
        <taxon>Bacteria</taxon>
        <taxon>Pseudomonadati</taxon>
        <taxon>Bacteroidota</taxon>
        <taxon>Flavobacteriia</taxon>
        <taxon>Flavobacteriales</taxon>
        <taxon>Flavobacteriaceae</taxon>
        <taxon>Flavobacterium</taxon>
    </lineage>
</organism>
<proteinExistence type="predicted"/>
<dbReference type="EMBL" id="JACRUJ010000001">
    <property type="protein sequence ID" value="MBC5840145.1"/>
    <property type="molecule type" value="Genomic_DNA"/>
</dbReference>
<protein>
    <submittedName>
        <fullName evidence="2">Uncharacterized protein</fullName>
    </submittedName>
</protein>
<accession>A0ABR7J3Q7</accession>
<dbReference type="RefSeq" id="WP_187008739.1">
    <property type="nucleotide sequence ID" value="NZ_JACRUI010000001.1"/>
</dbReference>
<reference evidence="2 3" key="1">
    <citation type="submission" date="2020-08" db="EMBL/GenBank/DDBJ databases">
        <title>Description of novel Flavobacterium F-380 isolate.</title>
        <authorList>
            <person name="Saticioglu I.B."/>
            <person name="Duman M."/>
            <person name="Altun S."/>
        </authorList>
    </citation>
    <scope>NUCLEOTIDE SEQUENCE [LARGE SCALE GENOMIC DNA]</scope>
    <source>
        <strain evidence="2 3">F-380</strain>
    </source>
</reference>
<evidence type="ECO:0000313" key="3">
    <source>
        <dbReference type="Proteomes" id="UP000629963"/>
    </source>
</evidence>
<keyword evidence="3" id="KW-1185">Reference proteome</keyword>
<evidence type="ECO:0000313" key="2">
    <source>
        <dbReference type="EMBL" id="MBC5840145.1"/>
    </source>
</evidence>
<comment type="caution">
    <text evidence="2">The sequence shown here is derived from an EMBL/GenBank/DDBJ whole genome shotgun (WGS) entry which is preliminary data.</text>
</comment>
<dbReference type="Proteomes" id="UP000629963">
    <property type="component" value="Unassembled WGS sequence"/>
</dbReference>
<gene>
    <name evidence="2" type="ORF">H8R23_01905</name>
</gene>
<keyword evidence="1" id="KW-0732">Signal</keyword>
<feature type="signal peptide" evidence="1">
    <location>
        <begin position="1"/>
        <end position="20"/>
    </location>
</feature>